<evidence type="ECO:0000259" key="4">
    <source>
        <dbReference type="PROSITE" id="PS50061"/>
    </source>
</evidence>
<dbReference type="PANTHER" id="PTHR11849">
    <property type="entry name" value="ETS"/>
    <property type="match status" value="1"/>
</dbReference>
<feature type="domain" description="ETS" evidence="4">
    <location>
        <begin position="338"/>
        <end position="423"/>
    </location>
</feature>
<name>T1DBP0_9PLAT</name>
<dbReference type="PROSITE" id="PS50061">
    <property type="entry name" value="ETS_DOMAIN_3"/>
    <property type="match status" value="1"/>
</dbReference>
<dbReference type="PROSITE" id="PS00346">
    <property type="entry name" value="ETS_DOMAIN_2"/>
    <property type="match status" value="1"/>
</dbReference>
<proteinExistence type="evidence at transcript level"/>
<dbReference type="EMBL" id="GAKU01000012">
    <property type="protein sequence ID" value="JAA92625.1"/>
    <property type="molecule type" value="mRNA"/>
</dbReference>
<reference evidence="5" key="1">
    <citation type="submission" date="2013-06" db="EMBL/GenBank/DDBJ databases">
        <title>Reactivating head regrowth in a regeneration deficient planarian species.</title>
        <authorList>
            <person name="Liu S.-Y."/>
            <person name="Brandl H."/>
            <person name="Henry I."/>
            <person name="Rink J."/>
        </authorList>
    </citation>
    <scope>NUCLEOTIDE SEQUENCE</scope>
</reference>
<dbReference type="PANTHER" id="PTHR11849:SF191">
    <property type="entry name" value="ECDYSONE-INDUCED PROTEIN 74EF ISOFORM B"/>
    <property type="match status" value="1"/>
</dbReference>
<keyword evidence="2 3" id="KW-0238">DNA-binding</keyword>
<protein>
    <submittedName>
        <fullName evidence="5">Ets-1</fullName>
    </submittedName>
</protein>
<dbReference type="Gene3D" id="1.10.10.10">
    <property type="entry name" value="Winged helix-like DNA-binding domain superfamily/Winged helix DNA-binding domain"/>
    <property type="match status" value="1"/>
</dbReference>
<dbReference type="AlphaFoldDB" id="T1DBP0"/>
<evidence type="ECO:0000256" key="2">
    <source>
        <dbReference type="ARBA" id="ARBA00023125"/>
    </source>
</evidence>
<dbReference type="GO" id="GO:0030154">
    <property type="term" value="P:cell differentiation"/>
    <property type="evidence" value="ECO:0007669"/>
    <property type="project" value="TreeGrafter"/>
</dbReference>
<dbReference type="InterPro" id="IPR036390">
    <property type="entry name" value="WH_DNA-bd_sf"/>
</dbReference>
<evidence type="ECO:0000256" key="3">
    <source>
        <dbReference type="RuleBase" id="RU004019"/>
    </source>
</evidence>
<comment type="subcellular location">
    <subcellularLocation>
        <location evidence="3">Nucleus</location>
    </subcellularLocation>
</comment>
<comment type="similarity">
    <text evidence="1 3">Belongs to the ETS family.</text>
</comment>
<dbReference type="InterPro" id="IPR036388">
    <property type="entry name" value="WH-like_DNA-bd_sf"/>
</dbReference>
<keyword evidence="3" id="KW-0539">Nucleus</keyword>
<dbReference type="SMART" id="SM00413">
    <property type="entry name" value="ETS"/>
    <property type="match status" value="1"/>
</dbReference>
<evidence type="ECO:0000313" key="5">
    <source>
        <dbReference type="EMBL" id="JAA92625.1"/>
    </source>
</evidence>
<dbReference type="SUPFAM" id="SSF46785">
    <property type="entry name" value="Winged helix' DNA-binding domain"/>
    <property type="match status" value="1"/>
</dbReference>
<dbReference type="GO" id="GO:0043565">
    <property type="term" value="F:sequence-specific DNA binding"/>
    <property type="evidence" value="ECO:0007669"/>
    <property type="project" value="InterPro"/>
</dbReference>
<organism evidence="5">
    <name type="scientific">Dendrocoelum lacteum</name>
    <dbReference type="NCBI Taxonomy" id="27895"/>
    <lineage>
        <taxon>Eukaryota</taxon>
        <taxon>Metazoa</taxon>
        <taxon>Spiralia</taxon>
        <taxon>Lophotrochozoa</taxon>
        <taxon>Platyhelminthes</taxon>
        <taxon>Rhabditophora</taxon>
        <taxon>Seriata</taxon>
        <taxon>Tricladida</taxon>
        <taxon>Continenticola</taxon>
        <taxon>Planarioidea</taxon>
        <taxon>Dendrocoelidae</taxon>
        <taxon>Dendrocoelum</taxon>
    </lineage>
</organism>
<dbReference type="InterPro" id="IPR000418">
    <property type="entry name" value="Ets_dom"/>
</dbReference>
<dbReference type="GO" id="GO:0005634">
    <property type="term" value="C:nucleus"/>
    <property type="evidence" value="ECO:0007669"/>
    <property type="project" value="UniProtKB-SubCell"/>
</dbReference>
<evidence type="ECO:0000256" key="1">
    <source>
        <dbReference type="ARBA" id="ARBA00005562"/>
    </source>
</evidence>
<dbReference type="GO" id="GO:0000981">
    <property type="term" value="F:DNA-binding transcription factor activity, RNA polymerase II-specific"/>
    <property type="evidence" value="ECO:0007669"/>
    <property type="project" value="TreeGrafter"/>
</dbReference>
<dbReference type="InterPro" id="IPR046328">
    <property type="entry name" value="ETS_fam"/>
</dbReference>
<sequence>MSETQFSSLSPNSSNDLEISNRYVEEVDYYDQETLSITSDKSVANLDDFDGPYKIKVDPFLSDFMKDDNDDTCKQLWCDPCPESYDTNFLYSYMDNDNDLDDYLSVVTERLEDMTPLDLLDLEFNSQHLTIQKVVSNKRALTPVNSKDGHVQHVPTKQRRVEVSSHVRCDEWINKYHELPDRFSLKASGTVDRRKTKHHKVLREADPEMQVENIDSKRNKLSVYIQKKSSSVPNTLLKFPYHQTSKPSLSISTYSQKIQTIQTIKINCTDIPKPLNNHKHLEPQVTSEIKSEPHNVCIPDLYPNTNNISKDFSNNLQMSRIPPPLKMGKRVNRRGHRLSLWQFLMCILDSIKYREQSTGIKWINRNNGVFHIIDSKQVATLWGQYKERKEKMTYDSLARSLRHYYKKNLMAKINNRRLVYQIAQECIQWSSETFIKRN</sequence>
<dbReference type="Pfam" id="PF00178">
    <property type="entry name" value="Ets"/>
    <property type="match status" value="1"/>
</dbReference>
<dbReference type="PRINTS" id="PR00454">
    <property type="entry name" value="ETSDOMAIN"/>
</dbReference>
<accession>T1DBP0</accession>